<dbReference type="Gene3D" id="3.30.70.920">
    <property type="match status" value="1"/>
</dbReference>
<evidence type="ECO:0000313" key="4">
    <source>
        <dbReference type="Proteomes" id="UP001490365"/>
    </source>
</evidence>
<gene>
    <name evidence="3" type="ORF">ABT211_29340</name>
</gene>
<feature type="domain" description="Transcription regulator AsnC/Lrp ligand binding" evidence="2">
    <location>
        <begin position="54"/>
        <end position="107"/>
    </location>
</feature>
<evidence type="ECO:0000313" key="3">
    <source>
        <dbReference type="EMBL" id="MER6271366.1"/>
    </source>
</evidence>
<dbReference type="InterPro" id="IPR011008">
    <property type="entry name" value="Dimeric_a/b-barrel"/>
</dbReference>
<organism evidence="3 4">
    <name type="scientific">Streptomyces sp. 900105755</name>
    <dbReference type="NCBI Taxonomy" id="3154389"/>
    <lineage>
        <taxon>Bacteria</taxon>
        <taxon>Bacillati</taxon>
        <taxon>Actinomycetota</taxon>
        <taxon>Actinomycetes</taxon>
        <taxon>Kitasatosporales</taxon>
        <taxon>Streptomycetaceae</taxon>
        <taxon>Streptomyces</taxon>
    </lineage>
</organism>
<keyword evidence="4" id="KW-1185">Reference proteome</keyword>
<evidence type="ECO:0000256" key="1">
    <source>
        <dbReference type="SAM" id="MobiDB-lite"/>
    </source>
</evidence>
<reference evidence="3 4" key="1">
    <citation type="submission" date="2024-06" db="EMBL/GenBank/DDBJ databases">
        <title>The Natural Products Discovery Center: Release of the First 8490 Sequenced Strains for Exploring Actinobacteria Biosynthetic Diversity.</title>
        <authorList>
            <person name="Kalkreuter E."/>
            <person name="Kautsar S.A."/>
            <person name="Yang D."/>
            <person name="Bader C.D."/>
            <person name="Teijaro C.N."/>
            <person name="Fluegel L."/>
            <person name="Davis C.M."/>
            <person name="Simpson J.R."/>
            <person name="Lauterbach L."/>
            <person name="Steele A.D."/>
            <person name="Gui C."/>
            <person name="Meng S."/>
            <person name="Li G."/>
            <person name="Viehrig K."/>
            <person name="Ye F."/>
            <person name="Su P."/>
            <person name="Kiefer A.F."/>
            <person name="Nichols A."/>
            <person name="Cepeda A.J."/>
            <person name="Yan W."/>
            <person name="Fan B."/>
            <person name="Jiang Y."/>
            <person name="Adhikari A."/>
            <person name="Zheng C.-J."/>
            <person name="Schuster L."/>
            <person name="Cowan T.M."/>
            <person name="Smanski M.J."/>
            <person name="Chevrette M.G."/>
            <person name="De Carvalho L.P.S."/>
            <person name="Shen B."/>
        </authorList>
    </citation>
    <scope>NUCLEOTIDE SEQUENCE [LARGE SCALE GENOMIC DNA]</scope>
    <source>
        <strain evidence="3 4">NPDC001694</strain>
    </source>
</reference>
<dbReference type="RefSeq" id="WP_351959750.1">
    <property type="nucleotide sequence ID" value="NZ_JBEOZM010000016.1"/>
</dbReference>
<accession>A0ABV1TMW7</accession>
<comment type="caution">
    <text evidence="3">The sequence shown here is derived from an EMBL/GenBank/DDBJ whole genome shotgun (WGS) entry which is preliminary data.</text>
</comment>
<protein>
    <submittedName>
        <fullName evidence="3">Lrp/AsnC ligand binding domain-containing protein</fullName>
    </submittedName>
</protein>
<dbReference type="EMBL" id="JBEOZM010000016">
    <property type="protein sequence ID" value="MER6271366.1"/>
    <property type="molecule type" value="Genomic_DNA"/>
</dbReference>
<dbReference type="InterPro" id="IPR019887">
    <property type="entry name" value="Tscrpt_reg_AsnC/Lrp_C"/>
</dbReference>
<evidence type="ECO:0000259" key="2">
    <source>
        <dbReference type="Pfam" id="PF01037"/>
    </source>
</evidence>
<name>A0ABV1TMW7_9ACTN</name>
<sequence length="111" mass="11844">MRAVGSTGTLRADAEGAPCTGGGPPGPDELKTVRLLSGIRLREGVDPTACGARPHDVPQVVAPMRLTGDYDYQLRVACADAREFETVVDLLKADPGVRKTRSRLLLHEVHA</sequence>
<dbReference type="SUPFAM" id="SSF54909">
    <property type="entry name" value="Dimeric alpha+beta barrel"/>
    <property type="match status" value="1"/>
</dbReference>
<dbReference type="Pfam" id="PF01037">
    <property type="entry name" value="AsnC_trans_reg"/>
    <property type="match status" value="1"/>
</dbReference>
<feature type="region of interest" description="Disordered" evidence="1">
    <location>
        <begin position="1"/>
        <end position="29"/>
    </location>
</feature>
<dbReference type="Proteomes" id="UP001490365">
    <property type="component" value="Unassembled WGS sequence"/>
</dbReference>
<proteinExistence type="predicted"/>